<dbReference type="RefSeq" id="WP_089024339.1">
    <property type="nucleotide sequence ID" value="NZ_NIQC01000032.1"/>
</dbReference>
<proteinExistence type="predicted"/>
<name>A0A226BXL0_9FIRM</name>
<dbReference type="Proteomes" id="UP000214588">
    <property type="component" value="Unassembled WGS sequence"/>
</dbReference>
<dbReference type="AlphaFoldDB" id="A0A226BXL0"/>
<sequence length="150" mass="17839">MKVKLGEEVEEKVRCRIRFDFPGYRKPGRFIFGSKDTFEVAEEQRDNQVTNWQNVPIQGVEIDHIEQKETYAVYVEELDEDVAYAPVELTISADSLVDLLPFIMREEFRKIELHNPLMVNFTKTEIEKFLGKVNEELTYRLTYERRKQES</sequence>
<dbReference type="EMBL" id="NIQC01000032">
    <property type="protein sequence ID" value="OWZ82939.1"/>
    <property type="molecule type" value="Genomic_DNA"/>
</dbReference>
<accession>A0A226BXL0</accession>
<gene>
    <name evidence="1" type="ORF">CDO51_11190</name>
</gene>
<keyword evidence="2" id="KW-1185">Reference proteome</keyword>
<evidence type="ECO:0000313" key="1">
    <source>
        <dbReference type="EMBL" id="OWZ82939.1"/>
    </source>
</evidence>
<comment type="caution">
    <text evidence="1">The sequence shown here is derived from an EMBL/GenBank/DDBJ whole genome shotgun (WGS) entry which is preliminary data.</text>
</comment>
<organism evidence="1 2">
    <name type="scientific">Natranaerobius trueperi</name>
    <dbReference type="NCBI Taxonomy" id="759412"/>
    <lineage>
        <taxon>Bacteria</taxon>
        <taxon>Bacillati</taxon>
        <taxon>Bacillota</taxon>
        <taxon>Clostridia</taxon>
        <taxon>Natranaerobiales</taxon>
        <taxon>Natranaerobiaceae</taxon>
        <taxon>Natranaerobius</taxon>
    </lineage>
</organism>
<protein>
    <submittedName>
        <fullName evidence="1">Uncharacterized protein</fullName>
    </submittedName>
</protein>
<dbReference type="OrthoDB" id="1723695at2"/>
<reference evidence="1 2" key="1">
    <citation type="submission" date="2017-06" db="EMBL/GenBank/DDBJ databases">
        <title>Draft Genome Sequence of Natranaerobius trueperi halophilic, alkalithermophilic bacteria from soda lakes.</title>
        <authorList>
            <person name="Zhao B."/>
        </authorList>
    </citation>
    <scope>NUCLEOTIDE SEQUENCE [LARGE SCALE GENOMIC DNA]</scope>
    <source>
        <strain evidence="1 2">DSM 18760</strain>
    </source>
</reference>
<evidence type="ECO:0000313" key="2">
    <source>
        <dbReference type="Proteomes" id="UP000214588"/>
    </source>
</evidence>